<evidence type="ECO:0000313" key="2">
    <source>
        <dbReference type="EMBL" id="KIA92752.1"/>
    </source>
</evidence>
<gene>
    <name evidence="2" type="ORF">OC25_15260</name>
</gene>
<keyword evidence="1" id="KW-1133">Transmembrane helix</keyword>
<keyword evidence="1" id="KW-0472">Membrane</keyword>
<protein>
    <submittedName>
        <fullName evidence="2">Uncharacterized protein</fullName>
    </submittedName>
</protein>
<keyword evidence="3" id="KW-1185">Reference proteome</keyword>
<feature type="transmembrane region" description="Helical" evidence="1">
    <location>
        <begin position="12"/>
        <end position="40"/>
    </location>
</feature>
<proteinExistence type="predicted"/>
<reference evidence="2 3" key="1">
    <citation type="submission" date="2014-10" db="EMBL/GenBank/DDBJ databases">
        <title>Pedobacter Kyungheensis.</title>
        <authorList>
            <person name="Anderson B.M."/>
            <person name="Newman J.D."/>
        </authorList>
    </citation>
    <scope>NUCLEOTIDE SEQUENCE [LARGE SCALE GENOMIC DNA]</scope>
    <source>
        <strain evidence="2 3">KACC 16221</strain>
    </source>
</reference>
<sequence length="247" mass="28954">MHTYLTKNKRDYSYCSFILLINSNLKLIFIAYVFILLTFVGKANNKQISVNRMIEKKWVLESKFSSPWKVTLLPTFLDFEKKQNFALTRNIGNKSESVHPYVITNEELKIGKNLILKIIELTENKLLIELDGIQYTYYPIFHVSAILDANKFIKNFKDKKWSYGESELLFTNKEEMAMNGVIGREMIEFIGGKKYFGTYYVDHYDNNLFCVFLIDGKFPTLYYIKQFDESKIVLISPSSMQLLLLAE</sequence>
<name>A0A0C1FIG0_9SPHI</name>
<evidence type="ECO:0000256" key="1">
    <source>
        <dbReference type="SAM" id="Phobius"/>
    </source>
</evidence>
<dbReference type="EMBL" id="JSYN01000018">
    <property type="protein sequence ID" value="KIA92752.1"/>
    <property type="molecule type" value="Genomic_DNA"/>
</dbReference>
<accession>A0A0C1FIG0</accession>
<evidence type="ECO:0000313" key="3">
    <source>
        <dbReference type="Proteomes" id="UP000031246"/>
    </source>
</evidence>
<dbReference type="AlphaFoldDB" id="A0A0C1FIG0"/>
<comment type="caution">
    <text evidence="2">The sequence shown here is derived from an EMBL/GenBank/DDBJ whole genome shotgun (WGS) entry which is preliminary data.</text>
</comment>
<keyword evidence="1" id="KW-0812">Transmembrane</keyword>
<organism evidence="2 3">
    <name type="scientific">Pedobacter kyungheensis</name>
    <dbReference type="NCBI Taxonomy" id="1069985"/>
    <lineage>
        <taxon>Bacteria</taxon>
        <taxon>Pseudomonadati</taxon>
        <taxon>Bacteroidota</taxon>
        <taxon>Sphingobacteriia</taxon>
        <taxon>Sphingobacteriales</taxon>
        <taxon>Sphingobacteriaceae</taxon>
        <taxon>Pedobacter</taxon>
    </lineage>
</organism>
<dbReference type="Proteomes" id="UP000031246">
    <property type="component" value="Unassembled WGS sequence"/>
</dbReference>